<dbReference type="InterPro" id="IPR028281">
    <property type="entry name" value="Sirohaem_synthase_central"/>
</dbReference>
<dbReference type="AlphaFoldDB" id="A0A1N6M360"/>
<dbReference type="InterPro" id="IPR006367">
    <property type="entry name" value="Sirohaem_synthase_N"/>
</dbReference>
<dbReference type="RefSeq" id="WP_074372437.1">
    <property type="nucleotide sequence ID" value="NZ_AP024907.1"/>
</dbReference>
<dbReference type="PANTHER" id="PTHR35330">
    <property type="entry name" value="SIROHEME BIOSYNTHESIS PROTEIN MET8"/>
    <property type="match status" value="1"/>
</dbReference>
<dbReference type="UniPathway" id="UPA00262">
    <property type="reaction ID" value="UER00222"/>
</dbReference>
<organism evidence="9 10">
    <name type="scientific">Vibrio spartinae</name>
    <dbReference type="NCBI Taxonomy" id="1918945"/>
    <lineage>
        <taxon>Bacteria</taxon>
        <taxon>Pseudomonadati</taxon>
        <taxon>Pseudomonadota</taxon>
        <taxon>Gammaproteobacteria</taxon>
        <taxon>Vibrionales</taxon>
        <taxon>Vibrionaceae</taxon>
        <taxon>Vibrio</taxon>
    </lineage>
</organism>
<dbReference type="InterPro" id="IPR036291">
    <property type="entry name" value="NAD(P)-bd_dom_sf"/>
</dbReference>
<keyword evidence="5" id="KW-0627">Porphyrin biosynthesis</keyword>
<dbReference type="Pfam" id="PF14824">
    <property type="entry name" value="Sirohm_synth_M"/>
    <property type="match status" value="1"/>
</dbReference>
<evidence type="ECO:0000256" key="3">
    <source>
        <dbReference type="ARBA" id="ARBA00023002"/>
    </source>
</evidence>
<sequence length="316" mass="35942">MRYFPLFMDLTERAVLVVGGGEVASRKTEALVRAGARVTLLSPEISESLQVLWRDDALQWIEQRYDSAFLTRNYVQVWATTDHAPLNHQIYADAKLLGLQVNVVDDQPYCDFITPAMIDRGQIQVAISSGGASPVLVRNIRESIEAVLAQNLRVLAQFCGEKREHLKVERPDVSARRRFWESFLADPCVKETHDPAVLEQIYQRYIAAPMLRGREVIWVVCDTDVELLPMKAVRFMQQSELVFYHRNIPAEGLDLCRRDAERAVFDSRAQLQGLLTKAREESLNLCILVTVADFQVVADLKMKGERQFGSGLYQSE</sequence>
<comment type="pathway">
    <text evidence="1">Porphyrin-containing compound metabolism; siroheme biosynthesis; sirohydrochlorin from precorrin-2: step 1/1.</text>
</comment>
<dbReference type="SUPFAM" id="SSF75615">
    <property type="entry name" value="Siroheme synthase middle domains-like"/>
    <property type="match status" value="1"/>
</dbReference>
<evidence type="ECO:0000256" key="5">
    <source>
        <dbReference type="ARBA" id="ARBA00023244"/>
    </source>
</evidence>
<accession>A0A1N6M360</accession>
<dbReference type="SUPFAM" id="SSF51735">
    <property type="entry name" value="NAD(P)-binding Rossmann-fold domains"/>
    <property type="match status" value="1"/>
</dbReference>
<dbReference type="Pfam" id="PF13241">
    <property type="entry name" value="NAD_binding_7"/>
    <property type="match status" value="1"/>
</dbReference>
<evidence type="ECO:0000259" key="7">
    <source>
        <dbReference type="Pfam" id="PF10414"/>
    </source>
</evidence>
<dbReference type="GO" id="GO:0019354">
    <property type="term" value="P:siroheme biosynthetic process"/>
    <property type="evidence" value="ECO:0007669"/>
    <property type="project" value="UniProtKB-UniPathway"/>
</dbReference>
<evidence type="ECO:0000313" key="9">
    <source>
        <dbReference type="EMBL" id="SIO93874.1"/>
    </source>
</evidence>
<evidence type="ECO:0000256" key="2">
    <source>
        <dbReference type="ARBA" id="ARBA00012400"/>
    </source>
</evidence>
<dbReference type="GO" id="GO:0043115">
    <property type="term" value="F:precorrin-2 dehydrogenase activity"/>
    <property type="evidence" value="ECO:0007669"/>
    <property type="project" value="UniProtKB-EC"/>
</dbReference>
<dbReference type="NCBIfam" id="TIGR01470">
    <property type="entry name" value="cysG_Nterm"/>
    <property type="match status" value="1"/>
</dbReference>
<keyword evidence="3" id="KW-0560">Oxidoreductase</keyword>
<dbReference type="Proteomes" id="UP000184774">
    <property type="component" value="Unassembled WGS sequence"/>
</dbReference>
<proteinExistence type="predicted"/>
<dbReference type="Gene3D" id="3.30.160.110">
    <property type="entry name" value="Siroheme synthase, domain 2"/>
    <property type="match status" value="1"/>
</dbReference>
<dbReference type="Gene3D" id="3.40.50.720">
    <property type="entry name" value="NAD(P)-binding Rossmann-like Domain"/>
    <property type="match status" value="1"/>
</dbReference>
<evidence type="ECO:0000256" key="1">
    <source>
        <dbReference type="ARBA" id="ARBA00005010"/>
    </source>
</evidence>
<gene>
    <name evidence="9" type="primary">cysG_2</name>
    <name evidence="9" type="ORF">VSP9026_01553</name>
</gene>
<name>A0A1N6M360_9VIBR</name>
<evidence type="ECO:0000256" key="4">
    <source>
        <dbReference type="ARBA" id="ARBA00023027"/>
    </source>
</evidence>
<comment type="catalytic activity">
    <reaction evidence="6">
        <text>precorrin-2 + NAD(+) = sirohydrochlorin + NADH + 2 H(+)</text>
        <dbReference type="Rhea" id="RHEA:15613"/>
        <dbReference type="ChEBI" id="CHEBI:15378"/>
        <dbReference type="ChEBI" id="CHEBI:57540"/>
        <dbReference type="ChEBI" id="CHEBI:57945"/>
        <dbReference type="ChEBI" id="CHEBI:58351"/>
        <dbReference type="ChEBI" id="CHEBI:58827"/>
        <dbReference type="EC" id="1.3.1.76"/>
    </reaction>
</comment>
<evidence type="ECO:0000259" key="8">
    <source>
        <dbReference type="Pfam" id="PF14824"/>
    </source>
</evidence>
<dbReference type="EC" id="1.3.1.76" evidence="2"/>
<dbReference type="GO" id="GO:0004325">
    <property type="term" value="F:ferrochelatase activity"/>
    <property type="evidence" value="ECO:0007669"/>
    <property type="project" value="InterPro"/>
</dbReference>
<dbReference type="Gene3D" id="1.10.8.210">
    <property type="entry name" value="Sirohaem synthase, dimerisation domain"/>
    <property type="match status" value="1"/>
</dbReference>
<keyword evidence="4" id="KW-0520">NAD</keyword>
<protein>
    <recommendedName>
        <fullName evidence="2">precorrin-2 dehydrogenase</fullName>
        <ecNumber evidence="2">1.3.1.76</ecNumber>
    </recommendedName>
</protein>
<reference evidence="9 10" key="1">
    <citation type="submission" date="2016-12" db="EMBL/GenBank/DDBJ databases">
        <authorList>
            <person name="Song W.-J."/>
            <person name="Kurnit D.M."/>
        </authorList>
    </citation>
    <scope>NUCLEOTIDE SEQUENCE [LARGE SCALE GENOMIC DNA]</scope>
    <source>
        <strain evidence="9 10">CECT 9026</strain>
    </source>
</reference>
<dbReference type="PANTHER" id="PTHR35330:SF1">
    <property type="entry name" value="SIROHEME BIOSYNTHESIS PROTEIN MET8"/>
    <property type="match status" value="1"/>
</dbReference>
<evidence type="ECO:0000313" key="10">
    <source>
        <dbReference type="Proteomes" id="UP000184774"/>
    </source>
</evidence>
<dbReference type="InterPro" id="IPR037115">
    <property type="entry name" value="Sirohaem_synt_dimer_dom_sf"/>
</dbReference>
<dbReference type="InterPro" id="IPR019478">
    <property type="entry name" value="Sirohaem_synthase_dimer_dom"/>
</dbReference>
<dbReference type="InterPro" id="IPR028161">
    <property type="entry name" value="Met8-like"/>
</dbReference>
<feature type="domain" description="Sirohaem synthase dimerisation" evidence="7">
    <location>
        <begin position="154"/>
        <end position="187"/>
    </location>
</feature>
<dbReference type="OrthoDB" id="9815856at2"/>
<evidence type="ECO:0000256" key="6">
    <source>
        <dbReference type="ARBA" id="ARBA00047561"/>
    </source>
</evidence>
<feature type="domain" description="Siroheme synthase central" evidence="8">
    <location>
        <begin position="120"/>
        <end position="146"/>
    </location>
</feature>
<dbReference type="EMBL" id="FSSB01000010">
    <property type="protein sequence ID" value="SIO93874.1"/>
    <property type="molecule type" value="Genomic_DNA"/>
</dbReference>
<dbReference type="Pfam" id="PF10414">
    <property type="entry name" value="CysG_dimeriser"/>
    <property type="match status" value="1"/>
</dbReference>